<evidence type="ECO:0000313" key="2">
    <source>
        <dbReference type="Proteomes" id="UP000242638"/>
    </source>
</evidence>
<accession>A0A3P9NS63</accession>
<dbReference type="Ensembl" id="ENSPRET00000012441.1">
    <property type="protein sequence ID" value="ENSPREP00000012308.1"/>
    <property type="gene ID" value="ENSPREG00000008350.1"/>
</dbReference>
<sequence>MPRVDADLKLDFKDVLFRPKRSSLKSRSEVGAVTFSGDRHFVQRECCSVSQPGTSGKGYIKWHHRCPFSLK</sequence>
<reference evidence="1" key="3">
    <citation type="submission" date="2025-09" db="UniProtKB">
        <authorList>
            <consortium name="Ensembl"/>
        </authorList>
    </citation>
    <scope>IDENTIFICATION</scope>
    <source>
        <strain evidence="1">Guanapo</strain>
    </source>
</reference>
<proteinExistence type="predicted"/>
<dbReference type="Bgee" id="ENSPREG00000008350">
    <property type="expression patterns" value="Expressed in head and 1 other cell type or tissue"/>
</dbReference>
<dbReference type="STRING" id="8081.ENSPREP00000012308"/>
<dbReference type="Proteomes" id="UP000242638">
    <property type="component" value="Unassembled WGS sequence"/>
</dbReference>
<reference evidence="1" key="2">
    <citation type="submission" date="2025-08" db="UniProtKB">
        <authorList>
            <consortium name="Ensembl"/>
        </authorList>
    </citation>
    <scope>IDENTIFICATION</scope>
    <source>
        <strain evidence="1">Guanapo</strain>
    </source>
</reference>
<evidence type="ECO:0000313" key="1">
    <source>
        <dbReference type="Ensembl" id="ENSPREP00000012308.1"/>
    </source>
</evidence>
<protein>
    <submittedName>
        <fullName evidence="1">Uncharacterized protein</fullName>
    </submittedName>
</protein>
<organism evidence="1 2">
    <name type="scientific">Poecilia reticulata</name>
    <name type="common">Guppy</name>
    <name type="synonym">Acanthophacelus reticulatus</name>
    <dbReference type="NCBI Taxonomy" id="8081"/>
    <lineage>
        <taxon>Eukaryota</taxon>
        <taxon>Metazoa</taxon>
        <taxon>Chordata</taxon>
        <taxon>Craniata</taxon>
        <taxon>Vertebrata</taxon>
        <taxon>Euteleostomi</taxon>
        <taxon>Actinopterygii</taxon>
        <taxon>Neopterygii</taxon>
        <taxon>Teleostei</taxon>
        <taxon>Neoteleostei</taxon>
        <taxon>Acanthomorphata</taxon>
        <taxon>Ovalentaria</taxon>
        <taxon>Atherinomorphae</taxon>
        <taxon>Cyprinodontiformes</taxon>
        <taxon>Poeciliidae</taxon>
        <taxon>Poeciliinae</taxon>
        <taxon>Poecilia</taxon>
    </lineage>
</organism>
<name>A0A3P9NS63_POERE</name>
<reference evidence="2" key="1">
    <citation type="submission" date="2013-11" db="EMBL/GenBank/DDBJ databases">
        <title>The genomic landscape of the Guanapo guppy.</title>
        <authorList>
            <person name="Kuenstner A."/>
            <person name="Dreyer C."/>
        </authorList>
    </citation>
    <scope>NUCLEOTIDE SEQUENCE</scope>
    <source>
        <strain evidence="2">Guanapo</strain>
    </source>
</reference>
<keyword evidence="2" id="KW-1185">Reference proteome</keyword>
<dbReference type="AlphaFoldDB" id="A0A3P9NS63"/>